<dbReference type="EMBL" id="JACGWW010000001">
    <property type="protein sequence ID" value="MBA8811845.1"/>
    <property type="molecule type" value="Genomic_DNA"/>
</dbReference>
<evidence type="ECO:0000256" key="5">
    <source>
        <dbReference type="ARBA" id="ARBA00023239"/>
    </source>
</evidence>
<feature type="domain" description="Alpha-carbonic anhydrase" evidence="9">
    <location>
        <begin position="61"/>
        <end position="279"/>
    </location>
</feature>
<reference evidence="10 12" key="1">
    <citation type="submission" date="2019-07" db="EMBL/GenBank/DDBJ databases">
        <title>Whole genome shotgun sequence of Frigoribacterium faeni NBRC 103066.</title>
        <authorList>
            <person name="Hosoyama A."/>
            <person name="Uohara A."/>
            <person name="Ohji S."/>
            <person name="Ichikawa N."/>
        </authorList>
    </citation>
    <scope>NUCLEOTIDE SEQUENCE [LARGE SCALE GENOMIC DNA]</scope>
    <source>
        <strain evidence="10 12">NBRC 103066</strain>
    </source>
</reference>
<keyword evidence="12" id="KW-1185">Reference proteome</keyword>
<dbReference type="EC" id="4.2.1.1" evidence="2"/>
<evidence type="ECO:0000256" key="4">
    <source>
        <dbReference type="ARBA" id="ARBA00022833"/>
    </source>
</evidence>
<reference evidence="11 13" key="2">
    <citation type="submission" date="2020-07" db="EMBL/GenBank/DDBJ databases">
        <title>Sequencing the genomes of 1000 actinobacteria strains.</title>
        <authorList>
            <person name="Klenk H.-P."/>
        </authorList>
    </citation>
    <scope>NUCLEOTIDE SEQUENCE [LARGE SCALE GENOMIC DNA]</scope>
    <source>
        <strain evidence="11 13">DSM 10309</strain>
    </source>
</reference>
<dbReference type="Proteomes" id="UP000321154">
    <property type="component" value="Unassembled WGS sequence"/>
</dbReference>
<evidence type="ECO:0000313" key="12">
    <source>
        <dbReference type="Proteomes" id="UP000321154"/>
    </source>
</evidence>
<evidence type="ECO:0000256" key="3">
    <source>
        <dbReference type="ARBA" id="ARBA00022723"/>
    </source>
</evidence>
<dbReference type="InterPro" id="IPR001148">
    <property type="entry name" value="CA_dom"/>
</dbReference>
<evidence type="ECO:0000259" key="9">
    <source>
        <dbReference type="PROSITE" id="PS51144"/>
    </source>
</evidence>
<dbReference type="EMBL" id="BJUV01000037">
    <property type="protein sequence ID" value="GEK84438.1"/>
    <property type="molecule type" value="Genomic_DNA"/>
</dbReference>
<evidence type="ECO:0000256" key="2">
    <source>
        <dbReference type="ARBA" id="ARBA00012925"/>
    </source>
</evidence>
<dbReference type="InterPro" id="IPR023561">
    <property type="entry name" value="Carbonic_anhydrase_a-class"/>
</dbReference>
<proteinExistence type="inferred from homology"/>
<comment type="catalytic activity">
    <reaction evidence="6">
        <text>hydrogencarbonate + H(+) = CO2 + H2O</text>
        <dbReference type="Rhea" id="RHEA:10748"/>
        <dbReference type="ChEBI" id="CHEBI:15377"/>
        <dbReference type="ChEBI" id="CHEBI:15378"/>
        <dbReference type="ChEBI" id="CHEBI:16526"/>
        <dbReference type="ChEBI" id="CHEBI:17544"/>
        <dbReference type="EC" id="4.2.1.1"/>
    </reaction>
</comment>
<dbReference type="SUPFAM" id="SSF51069">
    <property type="entry name" value="Carbonic anhydrase"/>
    <property type="match status" value="1"/>
</dbReference>
<dbReference type="InterPro" id="IPR036398">
    <property type="entry name" value="CA_dom_sf"/>
</dbReference>
<dbReference type="Pfam" id="PF00194">
    <property type="entry name" value="Carb_anhydrase"/>
    <property type="match status" value="1"/>
</dbReference>
<name>A0A7W3PH24_9MICO</name>
<evidence type="ECO:0000313" key="10">
    <source>
        <dbReference type="EMBL" id="GEK84438.1"/>
    </source>
</evidence>
<dbReference type="CDD" id="cd03124">
    <property type="entry name" value="alpha_CA_prokaryotic_like"/>
    <property type="match status" value="1"/>
</dbReference>
<sequence length="286" mass="29046">MPTQSSPPSITVRGLAAGLALVAGLAVSSCTAPPLGAEPDSEPAAGRSSVAGDDGAHDDTPHWSYDGAGGPDAWADLSSDFAACSTGLAQSPIDLPATMPDLRDVVHLDVGVAEAEEADSGHAAQVDIDDGSTVAYLGHDYVLKQIHAHTPAEHTVGGVVPAAEIHLVHADDDGGLLVLGVLVDEGAHDDAWQPFVDTAAGAEGAVADLDLPAMLPASLAHWSYDGSLTTPPCTEGVRWLVLATPLELSAEQIGALGAAHAHNSRGVQPLRDRTVVGGDATITRTD</sequence>
<evidence type="ECO:0000256" key="1">
    <source>
        <dbReference type="ARBA" id="ARBA00010718"/>
    </source>
</evidence>
<dbReference type="GO" id="GO:0008270">
    <property type="term" value="F:zinc ion binding"/>
    <property type="evidence" value="ECO:0007669"/>
    <property type="project" value="InterPro"/>
</dbReference>
<dbReference type="AlphaFoldDB" id="A0A7W3PH24"/>
<dbReference type="Proteomes" id="UP000522688">
    <property type="component" value="Unassembled WGS sequence"/>
</dbReference>
<comment type="similarity">
    <text evidence="1">Belongs to the alpha-carbonic anhydrase family.</text>
</comment>
<accession>A0A7W3PH24</accession>
<evidence type="ECO:0000313" key="11">
    <source>
        <dbReference type="EMBL" id="MBA8811845.1"/>
    </source>
</evidence>
<dbReference type="PANTHER" id="PTHR18952">
    <property type="entry name" value="CARBONIC ANHYDRASE"/>
    <property type="match status" value="1"/>
</dbReference>
<keyword evidence="4" id="KW-0862">Zinc</keyword>
<evidence type="ECO:0000313" key="13">
    <source>
        <dbReference type="Proteomes" id="UP000522688"/>
    </source>
</evidence>
<evidence type="ECO:0000256" key="6">
    <source>
        <dbReference type="ARBA" id="ARBA00048348"/>
    </source>
</evidence>
<gene>
    <name evidence="10" type="primary">cah</name>
    <name evidence="11" type="ORF">FB463_000069</name>
    <name evidence="10" type="ORF">FFA01_27470</name>
</gene>
<dbReference type="OrthoDB" id="5327615at2"/>
<dbReference type="GO" id="GO:0004089">
    <property type="term" value="F:carbonate dehydratase activity"/>
    <property type="evidence" value="ECO:0007669"/>
    <property type="project" value="UniProtKB-EC"/>
</dbReference>
<evidence type="ECO:0000256" key="8">
    <source>
        <dbReference type="SAM" id="SignalP"/>
    </source>
</evidence>
<dbReference type="InterPro" id="IPR041891">
    <property type="entry name" value="Alpha_CA_prokaryot-like"/>
</dbReference>
<dbReference type="PANTHER" id="PTHR18952:SF265">
    <property type="entry name" value="CARBONIC ANHYDRASE"/>
    <property type="match status" value="1"/>
</dbReference>
<dbReference type="PROSITE" id="PS51144">
    <property type="entry name" value="ALPHA_CA_2"/>
    <property type="match status" value="1"/>
</dbReference>
<feature type="chain" id="PRO_5039325110" description="carbonic anhydrase" evidence="8">
    <location>
        <begin position="33"/>
        <end position="286"/>
    </location>
</feature>
<keyword evidence="8" id="KW-0732">Signal</keyword>
<feature type="signal peptide" evidence="8">
    <location>
        <begin position="1"/>
        <end position="32"/>
    </location>
</feature>
<feature type="region of interest" description="Disordered" evidence="7">
    <location>
        <begin position="30"/>
        <end position="68"/>
    </location>
</feature>
<dbReference type="Gene3D" id="3.10.200.10">
    <property type="entry name" value="Alpha carbonic anhydrase"/>
    <property type="match status" value="1"/>
</dbReference>
<dbReference type="RefSeq" id="WP_146856759.1">
    <property type="nucleotide sequence ID" value="NZ_BAAAHR010000007.1"/>
</dbReference>
<dbReference type="SMART" id="SM01057">
    <property type="entry name" value="Carb_anhydrase"/>
    <property type="match status" value="1"/>
</dbReference>
<evidence type="ECO:0000256" key="7">
    <source>
        <dbReference type="SAM" id="MobiDB-lite"/>
    </source>
</evidence>
<keyword evidence="5 11" id="KW-0456">Lyase</keyword>
<organism evidence="11 13">
    <name type="scientific">Frigoribacterium faeni</name>
    <dbReference type="NCBI Taxonomy" id="145483"/>
    <lineage>
        <taxon>Bacteria</taxon>
        <taxon>Bacillati</taxon>
        <taxon>Actinomycetota</taxon>
        <taxon>Actinomycetes</taxon>
        <taxon>Micrococcales</taxon>
        <taxon>Microbacteriaceae</taxon>
        <taxon>Frigoribacterium</taxon>
    </lineage>
</organism>
<comment type="caution">
    <text evidence="11">The sequence shown here is derived from an EMBL/GenBank/DDBJ whole genome shotgun (WGS) entry which is preliminary data.</text>
</comment>
<keyword evidence="3" id="KW-0479">Metal-binding</keyword>
<protein>
    <recommendedName>
        <fullName evidence="2">carbonic anhydrase</fullName>
        <ecNumber evidence="2">4.2.1.1</ecNumber>
    </recommendedName>
</protein>